<reference evidence="1 2" key="1">
    <citation type="submission" date="2019-10" db="EMBL/GenBank/DDBJ databases">
        <title>Evaluation of single-gene subtyping targets for Pseudomonas.</title>
        <authorList>
            <person name="Reichler S.J."/>
            <person name="Orsi R.H."/>
            <person name="Wiedmann M."/>
            <person name="Martin N.H."/>
            <person name="Murphy S.I."/>
        </authorList>
    </citation>
    <scope>NUCLEOTIDE SEQUENCE [LARGE SCALE GENOMIC DNA]</scope>
    <source>
        <strain evidence="1 2">FSL R10-3254</strain>
    </source>
</reference>
<accession>A0A7X2C416</accession>
<dbReference type="EMBL" id="WIWI01000035">
    <property type="protein sequence ID" value="MQT90321.1"/>
    <property type="molecule type" value="Genomic_DNA"/>
</dbReference>
<dbReference type="Gene3D" id="3.30.2310.20">
    <property type="entry name" value="RelE-like"/>
    <property type="match status" value="1"/>
</dbReference>
<name>A0A7X2C416_9PSED</name>
<proteinExistence type="predicted"/>
<sequence length="94" mass="10662">MKVIQANEFARVVKNLPKQLKVELDEAVKSIMANPLLGDAKVADLAGIRVYKFKLNKQLTLLGYEYDGETVILYLLKLGSNENFYRDLKNSLSE</sequence>
<dbReference type="RefSeq" id="WP_153328973.1">
    <property type="nucleotide sequence ID" value="NZ_WIWI01000035.1"/>
</dbReference>
<dbReference type="AlphaFoldDB" id="A0A7X2C416"/>
<organism evidence="1 2">
    <name type="scientific">Pseudomonas helleri</name>
    <dbReference type="NCBI Taxonomy" id="1608996"/>
    <lineage>
        <taxon>Bacteria</taxon>
        <taxon>Pseudomonadati</taxon>
        <taxon>Pseudomonadota</taxon>
        <taxon>Gammaproteobacteria</taxon>
        <taxon>Pseudomonadales</taxon>
        <taxon>Pseudomonadaceae</taxon>
        <taxon>Pseudomonas</taxon>
    </lineage>
</organism>
<dbReference type="InterPro" id="IPR031552">
    <property type="entry name" value="ParE-like_toxin"/>
</dbReference>
<dbReference type="InterPro" id="IPR035093">
    <property type="entry name" value="RelE/ParE_toxin_dom_sf"/>
</dbReference>
<gene>
    <name evidence="1" type="ORF">GHO39_14440</name>
</gene>
<dbReference type="Pfam" id="PF15781">
    <property type="entry name" value="ParE-like_toxin"/>
    <property type="match status" value="1"/>
</dbReference>
<dbReference type="Proteomes" id="UP000489190">
    <property type="component" value="Unassembled WGS sequence"/>
</dbReference>
<comment type="caution">
    <text evidence="1">The sequence shown here is derived from an EMBL/GenBank/DDBJ whole genome shotgun (WGS) entry which is preliminary data.</text>
</comment>
<evidence type="ECO:0000313" key="1">
    <source>
        <dbReference type="EMBL" id="MQT90321.1"/>
    </source>
</evidence>
<protein>
    <submittedName>
        <fullName evidence="1">Type II toxin-antitoxin system RelE/ParE family toxin</fullName>
    </submittedName>
</protein>
<evidence type="ECO:0000313" key="2">
    <source>
        <dbReference type="Proteomes" id="UP000489190"/>
    </source>
</evidence>